<evidence type="ECO:0000256" key="1">
    <source>
        <dbReference type="ARBA" id="ARBA00023186"/>
    </source>
</evidence>
<dbReference type="PANTHER" id="PTHR34227:SF1">
    <property type="entry name" value="DIMETHYL SULFOXIDE REDUCTASE CHAPERONE-RELATED"/>
    <property type="match status" value="1"/>
</dbReference>
<dbReference type="InterPro" id="IPR020945">
    <property type="entry name" value="DMSO/NO3_reduct_chaperone"/>
</dbReference>
<dbReference type="AlphaFoldDB" id="A0AAT9GV61"/>
<dbReference type="Gene3D" id="1.10.3480.10">
    <property type="entry name" value="TorD-like"/>
    <property type="match status" value="1"/>
</dbReference>
<dbReference type="RefSeq" id="WP_369610095.1">
    <property type="nucleotide sequence ID" value="NZ_AP031322.1"/>
</dbReference>
<dbReference type="InterPro" id="IPR050289">
    <property type="entry name" value="TorD/DmsD_chaperones"/>
</dbReference>
<dbReference type="PANTHER" id="PTHR34227">
    <property type="entry name" value="CHAPERONE PROTEIN YCDY"/>
    <property type="match status" value="1"/>
</dbReference>
<protein>
    <submittedName>
        <fullName evidence="2">Uncharacterized protein</fullName>
    </submittedName>
</protein>
<organism evidence="2">
    <name type="scientific">Sulfurisphaera javensis</name>
    <dbReference type="NCBI Taxonomy" id="2049879"/>
    <lineage>
        <taxon>Archaea</taxon>
        <taxon>Thermoproteota</taxon>
        <taxon>Thermoprotei</taxon>
        <taxon>Sulfolobales</taxon>
        <taxon>Sulfolobaceae</taxon>
        <taxon>Sulfurisphaera</taxon>
    </lineage>
</organism>
<dbReference type="GeneID" id="92355498"/>
<dbReference type="KEGG" id="sjv:SJAV_25400"/>
<reference evidence="2" key="1">
    <citation type="submission" date="2024-03" db="EMBL/GenBank/DDBJ databases">
        <title>Complete genome sequence of Sulfurisphaera javensis strain KD-1.</title>
        <authorList>
            <person name="Sakai H."/>
            <person name="Nur N."/>
            <person name="Suwanto A."/>
            <person name="Kurosawa N."/>
        </authorList>
    </citation>
    <scope>NUCLEOTIDE SEQUENCE</scope>
    <source>
        <strain evidence="2">KD-1</strain>
    </source>
</reference>
<sequence length="183" mass="21862">MSWVDYKVFTYLFLGPRYMDRIKALVGGLEDRDYYPYLQKIFEVIEKENYDKIATEFTSCFINDFKHVKCPPYESWYVEKTVFGLSAQRVLEEYLKYGINPKKQMPDHISTEMEFVSFLLYIHDEKNANTFILKHILNWVPRLADDIIRYSKGEYTRLIGETIKIFTESEKKRILATAEMKES</sequence>
<dbReference type="InterPro" id="IPR036411">
    <property type="entry name" value="TorD-like_sf"/>
</dbReference>
<dbReference type="Pfam" id="PF02613">
    <property type="entry name" value="Nitrate_red_del"/>
    <property type="match status" value="1"/>
</dbReference>
<dbReference type="SUPFAM" id="SSF89155">
    <property type="entry name" value="TorD-like"/>
    <property type="match status" value="1"/>
</dbReference>
<dbReference type="EMBL" id="AP031322">
    <property type="protein sequence ID" value="BFH74596.1"/>
    <property type="molecule type" value="Genomic_DNA"/>
</dbReference>
<gene>
    <name evidence="2" type="ORF">SJAV_25400</name>
</gene>
<accession>A0AAT9GV61</accession>
<name>A0AAT9GV61_9CREN</name>
<keyword evidence="1" id="KW-0143">Chaperone</keyword>
<proteinExistence type="predicted"/>
<evidence type="ECO:0000313" key="2">
    <source>
        <dbReference type="EMBL" id="BFH74596.1"/>
    </source>
</evidence>